<sequence length="222" mass="25540">MSRNSAMMIKSVEGYRRFNDKFRKNPWENDKRGIQKCDFCHSKGHVKESYFKLNGYPDWWIAKNQKDKPQNMKSANHAYVAETPMSDEGSSKQSIKDLMQTVMYVQQQLGKLMTRDGVECSQAERVNIARFEEFAGLYIVDEKSFLPSTIHGLPSSNNKPVNTLQFPVVAFTVNDFSVWHSRMGHSPLDVLRHIVDINNASVTMNKVCEICPTSKQHRLSFL</sequence>
<proteinExistence type="predicted"/>
<organism evidence="2 3">
    <name type="scientific">Lithospermum erythrorhizon</name>
    <name type="common">Purple gromwell</name>
    <name type="synonym">Lithospermum officinale var. erythrorhizon</name>
    <dbReference type="NCBI Taxonomy" id="34254"/>
    <lineage>
        <taxon>Eukaryota</taxon>
        <taxon>Viridiplantae</taxon>
        <taxon>Streptophyta</taxon>
        <taxon>Embryophyta</taxon>
        <taxon>Tracheophyta</taxon>
        <taxon>Spermatophyta</taxon>
        <taxon>Magnoliopsida</taxon>
        <taxon>eudicotyledons</taxon>
        <taxon>Gunneridae</taxon>
        <taxon>Pentapetalae</taxon>
        <taxon>asterids</taxon>
        <taxon>lamiids</taxon>
        <taxon>Boraginales</taxon>
        <taxon>Boraginaceae</taxon>
        <taxon>Boraginoideae</taxon>
        <taxon>Lithospermeae</taxon>
        <taxon>Lithospermum</taxon>
    </lineage>
</organism>
<name>A0AAV3QA09_LITER</name>
<keyword evidence="3" id="KW-1185">Reference proteome</keyword>
<dbReference type="AlphaFoldDB" id="A0AAV3QA09"/>
<dbReference type="EMBL" id="BAABME010003809">
    <property type="protein sequence ID" value="GAA0160211.1"/>
    <property type="molecule type" value="Genomic_DNA"/>
</dbReference>
<accession>A0AAV3QA09</accession>
<comment type="caution">
    <text evidence="2">The sequence shown here is derived from an EMBL/GenBank/DDBJ whole genome shotgun (WGS) entry which is preliminary data.</text>
</comment>
<evidence type="ECO:0000259" key="1">
    <source>
        <dbReference type="Pfam" id="PF13976"/>
    </source>
</evidence>
<evidence type="ECO:0000313" key="3">
    <source>
        <dbReference type="Proteomes" id="UP001454036"/>
    </source>
</evidence>
<dbReference type="Pfam" id="PF13976">
    <property type="entry name" value="gag_pre-integrs"/>
    <property type="match status" value="1"/>
</dbReference>
<evidence type="ECO:0000313" key="2">
    <source>
        <dbReference type="EMBL" id="GAA0160211.1"/>
    </source>
</evidence>
<gene>
    <name evidence="2" type="ORF">LIER_16815</name>
</gene>
<dbReference type="Proteomes" id="UP001454036">
    <property type="component" value="Unassembled WGS sequence"/>
</dbReference>
<protein>
    <recommendedName>
        <fullName evidence="1">GAG-pre-integrase domain-containing protein</fullName>
    </recommendedName>
</protein>
<feature type="domain" description="GAG-pre-integrase" evidence="1">
    <location>
        <begin position="167"/>
        <end position="216"/>
    </location>
</feature>
<dbReference type="InterPro" id="IPR025724">
    <property type="entry name" value="GAG-pre-integrase_dom"/>
</dbReference>
<reference evidence="2 3" key="1">
    <citation type="submission" date="2024-01" db="EMBL/GenBank/DDBJ databases">
        <title>The complete chloroplast genome sequence of Lithospermum erythrorhizon: insights into the phylogenetic relationship among Boraginaceae species and the maternal lineages of purple gromwells.</title>
        <authorList>
            <person name="Okada T."/>
            <person name="Watanabe K."/>
        </authorList>
    </citation>
    <scope>NUCLEOTIDE SEQUENCE [LARGE SCALE GENOMIC DNA]</scope>
</reference>